<protein>
    <submittedName>
        <fullName evidence="1">Uncharacterized protein</fullName>
    </submittedName>
</protein>
<dbReference type="EMBL" id="BQNB010009459">
    <property type="protein sequence ID" value="GJS63818.1"/>
    <property type="molecule type" value="Genomic_DNA"/>
</dbReference>
<organism evidence="1 2">
    <name type="scientific">Tanacetum coccineum</name>
    <dbReference type="NCBI Taxonomy" id="301880"/>
    <lineage>
        <taxon>Eukaryota</taxon>
        <taxon>Viridiplantae</taxon>
        <taxon>Streptophyta</taxon>
        <taxon>Embryophyta</taxon>
        <taxon>Tracheophyta</taxon>
        <taxon>Spermatophyta</taxon>
        <taxon>Magnoliopsida</taxon>
        <taxon>eudicotyledons</taxon>
        <taxon>Gunneridae</taxon>
        <taxon>Pentapetalae</taxon>
        <taxon>asterids</taxon>
        <taxon>campanulids</taxon>
        <taxon>Asterales</taxon>
        <taxon>Asteraceae</taxon>
        <taxon>Asteroideae</taxon>
        <taxon>Anthemideae</taxon>
        <taxon>Anthemidinae</taxon>
        <taxon>Tanacetum</taxon>
    </lineage>
</organism>
<keyword evidence="2" id="KW-1185">Reference proteome</keyword>
<evidence type="ECO:0000313" key="2">
    <source>
        <dbReference type="Proteomes" id="UP001151760"/>
    </source>
</evidence>
<evidence type="ECO:0000313" key="1">
    <source>
        <dbReference type="EMBL" id="GJS63818.1"/>
    </source>
</evidence>
<reference evidence="1" key="1">
    <citation type="journal article" date="2022" name="Int. J. Mol. Sci.">
        <title>Draft Genome of Tanacetum Coccineum: Genomic Comparison of Closely Related Tanacetum-Family Plants.</title>
        <authorList>
            <person name="Yamashiro T."/>
            <person name="Shiraishi A."/>
            <person name="Nakayama K."/>
            <person name="Satake H."/>
        </authorList>
    </citation>
    <scope>NUCLEOTIDE SEQUENCE</scope>
</reference>
<proteinExistence type="predicted"/>
<gene>
    <name evidence="1" type="ORF">Tco_0678382</name>
</gene>
<reference evidence="1" key="2">
    <citation type="submission" date="2022-01" db="EMBL/GenBank/DDBJ databases">
        <authorList>
            <person name="Yamashiro T."/>
            <person name="Shiraishi A."/>
            <person name="Satake H."/>
            <person name="Nakayama K."/>
        </authorList>
    </citation>
    <scope>NUCLEOTIDE SEQUENCE</scope>
</reference>
<sequence>MFAKPSILGKPVLQPLRNESVVRKPTAFKSERPRISKSQFASQVDVKNDLSKPFNPHYFPKVQEYAFVKPHHVSTRKIFTSSTTKVDIESPHGSNTDITNPHECKQTLDLSAGTSINVQKEQTLNFSARTPIDKEKIKALIIENRIAGRPLSYGITLEKAIEIFERPKFQGIQNLDDGVAASL</sequence>
<comment type="caution">
    <text evidence="1">The sequence shown here is derived from an EMBL/GenBank/DDBJ whole genome shotgun (WGS) entry which is preliminary data.</text>
</comment>
<name>A0ABQ4XFV1_9ASTR</name>
<accession>A0ABQ4XFV1</accession>
<dbReference type="Proteomes" id="UP001151760">
    <property type="component" value="Unassembled WGS sequence"/>
</dbReference>